<dbReference type="GO" id="GO:0004190">
    <property type="term" value="F:aspartic-type endopeptidase activity"/>
    <property type="evidence" value="ECO:0007669"/>
    <property type="project" value="InterPro"/>
</dbReference>
<feature type="transmembrane region" description="Helical" evidence="1">
    <location>
        <begin position="154"/>
        <end position="174"/>
    </location>
</feature>
<keyword evidence="1" id="KW-0472">Membrane</keyword>
<proteinExistence type="predicted"/>
<sequence>MEANQSNEAVPVLEITSTAALWLLPVVLPICLWVMYTDLKDMKIRNKAVLALLATYAVIGFIALPLDAYLWGYAHFAVILVIGFLLNMTGALGAGDVKFAAAMALFVSFADTGVFMMLLALAIIAAFMLHRIARLMPFIRAATPNWVSWDAKKFPMGTALGSSLAIYLALGAAYGA</sequence>
<dbReference type="OrthoDB" id="7709484at2"/>
<dbReference type="RefSeq" id="WP_049644983.1">
    <property type="nucleotide sequence ID" value="NZ_LFTY01000002.1"/>
</dbReference>
<feature type="transmembrane region" description="Helical" evidence="1">
    <location>
        <begin position="15"/>
        <end position="36"/>
    </location>
</feature>
<gene>
    <name evidence="3" type="ORF">AIOL_004496</name>
</gene>
<dbReference type="Proteomes" id="UP000037178">
    <property type="component" value="Unassembled WGS sequence"/>
</dbReference>
<evidence type="ECO:0000313" key="3">
    <source>
        <dbReference type="EMBL" id="KMW59514.1"/>
    </source>
</evidence>
<dbReference type="Pfam" id="PF01478">
    <property type="entry name" value="Peptidase_A24"/>
    <property type="match status" value="1"/>
</dbReference>
<dbReference type="AlphaFoldDB" id="A0A0J9ECR1"/>
<feature type="transmembrane region" description="Helical" evidence="1">
    <location>
        <begin position="72"/>
        <end position="92"/>
    </location>
</feature>
<reference evidence="3 4" key="1">
    <citation type="submission" date="2015-06" db="EMBL/GenBank/DDBJ databases">
        <title>Draft genome sequence of an Alphaproteobacteria species associated to the Mediterranean sponge Oscarella lobularis.</title>
        <authorList>
            <person name="Jourda C."/>
            <person name="Santini S."/>
            <person name="Claverie J.-M."/>
        </authorList>
    </citation>
    <scope>NUCLEOTIDE SEQUENCE [LARGE SCALE GENOMIC DNA]</scope>
    <source>
        <strain evidence="3">IGS</strain>
    </source>
</reference>
<dbReference type="GO" id="GO:0016020">
    <property type="term" value="C:membrane"/>
    <property type="evidence" value="ECO:0007669"/>
    <property type="project" value="InterPro"/>
</dbReference>
<keyword evidence="1" id="KW-1133">Transmembrane helix</keyword>
<dbReference type="InterPro" id="IPR000045">
    <property type="entry name" value="Prepilin_IV_endopep_pep"/>
</dbReference>
<dbReference type="PATRIC" id="fig|1675527.3.peg.4704"/>
<dbReference type="Gene3D" id="1.20.120.1220">
    <property type="match status" value="1"/>
</dbReference>
<dbReference type="STRING" id="1675527.AIOL_004496"/>
<evidence type="ECO:0000256" key="1">
    <source>
        <dbReference type="SAM" id="Phobius"/>
    </source>
</evidence>
<name>A0A0J9ECR1_9RHOB</name>
<protein>
    <submittedName>
        <fullName evidence="3">Type IV prepilin peptidase TadV/CpaA</fullName>
    </submittedName>
</protein>
<feature type="domain" description="Prepilin type IV endopeptidase peptidase" evidence="2">
    <location>
        <begin position="27"/>
        <end position="127"/>
    </location>
</feature>
<comment type="caution">
    <text evidence="3">The sequence shown here is derived from an EMBL/GenBank/DDBJ whole genome shotgun (WGS) entry which is preliminary data.</text>
</comment>
<accession>A0A0J9ECR1</accession>
<keyword evidence="4" id="KW-1185">Reference proteome</keyword>
<evidence type="ECO:0000259" key="2">
    <source>
        <dbReference type="Pfam" id="PF01478"/>
    </source>
</evidence>
<organism evidence="3 4">
    <name type="scientific">Candidatus Rhodobacter oscarellae</name>
    <dbReference type="NCBI Taxonomy" id="1675527"/>
    <lineage>
        <taxon>Bacteria</taxon>
        <taxon>Pseudomonadati</taxon>
        <taxon>Pseudomonadota</taxon>
        <taxon>Alphaproteobacteria</taxon>
        <taxon>Rhodobacterales</taxon>
        <taxon>Rhodobacter group</taxon>
        <taxon>Rhodobacter</taxon>
    </lineage>
</organism>
<feature type="transmembrane region" description="Helical" evidence="1">
    <location>
        <begin position="48"/>
        <end position="66"/>
    </location>
</feature>
<feature type="transmembrane region" description="Helical" evidence="1">
    <location>
        <begin position="104"/>
        <end position="129"/>
    </location>
</feature>
<keyword evidence="1" id="KW-0812">Transmembrane</keyword>
<evidence type="ECO:0000313" key="4">
    <source>
        <dbReference type="Proteomes" id="UP000037178"/>
    </source>
</evidence>
<dbReference type="EMBL" id="LFTY01000002">
    <property type="protein sequence ID" value="KMW59514.1"/>
    <property type="molecule type" value="Genomic_DNA"/>
</dbReference>